<dbReference type="PANTHER" id="PTHR10953:SF29">
    <property type="entry name" value="NEDD8-ACTIVATING ENZYME E1 REGULATORY SUBUNIT"/>
    <property type="match status" value="1"/>
</dbReference>
<dbReference type="InterPro" id="IPR000594">
    <property type="entry name" value="ThiF_NAD_FAD-bd"/>
</dbReference>
<sequence length="682" mass="78280">MPYPMVPRVTKRMDIELQQQQQQIRYDRQIRLWGDEGQKTIQKAKICVFGSSALAAEILKSLVLAGVGYFHIIDNSIVKTSDLGQNFFLDVDSVGKLRGECLVKLLTELNPSVHGQHSPVPFGEFSKHEMFMLLNFSLVIGTNMLATEAIKLDKFLFENNTPFLFVKSVGMLGYLRLSFNEHIIWNNRSVNDCYDLRIDSPFPELLKLANETDLNSMTHEQHSHTPYVLLYFKAIEIWKERHSINQNVEEMEEGANKLSFFPNIKDYKTRKEIEKILLEMRQPDDKGRLDEENFMEATRNLLKSLGRTKVPSNVSKVLDDPKIKSSCNVSKYSKSSTFNLFWLFCSALNKFISKYGHMPISGQLPDMTSDSKRYAQLLGIYREKSFEDAQLFYNIIKEMTEEEENNGEEGEENSNVTTDEEELSRMSTSEFNEQQQIDNNLLKKRISVSMESMDDYDDDDNEEEGGNGSYGEDFSTAHSLMETSKEFSEEHLPKITLEQCKNFCKNASKIAVQYGTSLSSEFNGNILKSLLQKIEPPKLDELPPVVDPLTWYILLRVVDRFQEVNGRVPKEESDLREMKRILGELLGETKDPELIKKQEQLFPDQIIVEICRFGASELHVISAIIGGVAAQEAIKLCTNQYIPVDNSLIYDGNSQNATTLEKVIQERSNQKHCPYKLNFFTF</sequence>
<name>A0A6V7UGY1_MELEN</name>
<dbReference type="EMBL" id="CAJEWN010000066">
    <property type="protein sequence ID" value="CAD2157511.1"/>
    <property type="molecule type" value="Genomic_DNA"/>
</dbReference>
<dbReference type="GO" id="GO:0019781">
    <property type="term" value="F:NEDD8 activating enzyme activity"/>
    <property type="evidence" value="ECO:0007669"/>
    <property type="project" value="TreeGrafter"/>
</dbReference>
<dbReference type="Proteomes" id="UP000580250">
    <property type="component" value="Unassembled WGS sequence"/>
</dbReference>
<evidence type="ECO:0000313" key="4">
    <source>
        <dbReference type="Proteomes" id="UP000580250"/>
    </source>
</evidence>
<evidence type="ECO:0000313" key="3">
    <source>
        <dbReference type="EMBL" id="CAD2157511.1"/>
    </source>
</evidence>
<evidence type="ECO:0000256" key="1">
    <source>
        <dbReference type="SAM" id="MobiDB-lite"/>
    </source>
</evidence>
<accession>A0A6V7UGY1</accession>
<comment type="caution">
    <text evidence="3">The sequence shown here is derived from an EMBL/GenBank/DDBJ whole genome shotgun (WGS) entry which is preliminary data.</text>
</comment>
<proteinExistence type="predicted"/>
<feature type="compositionally biased region" description="Acidic residues" evidence="1">
    <location>
        <begin position="453"/>
        <end position="465"/>
    </location>
</feature>
<dbReference type="AlphaFoldDB" id="A0A6V7UGY1"/>
<protein>
    <recommendedName>
        <fullName evidence="2">THIF-type NAD/FAD binding fold domain-containing protein</fullName>
    </recommendedName>
</protein>
<dbReference type="PANTHER" id="PTHR10953">
    <property type="entry name" value="UBIQUITIN-ACTIVATING ENZYME E1"/>
    <property type="match status" value="1"/>
</dbReference>
<dbReference type="GO" id="GO:0005737">
    <property type="term" value="C:cytoplasm"/>
    <property type="evidence" value="ECO:0007669"/>
    <property type="project" value="TreeGrafter"/>
</dbReference>
<dbReference type="OrthoDB" id="1708823at2759"/>
<reference evidence="3 4" key="1">
    <citation type="submission" date="2020-08" db="EMBL/GenBank/DDBJ databases">
        <authorList>
            <person name="Koutsovoulos G."/>
            <person name="Danchin GJ E."/>
        </authorList>
    </citation>
    <scope>NUCLEOTIDE SEQUENCE [LARGE SCALE GENOMIC DNA]</scope>
</reference>
<dbReference type="InterPro" id="IPR045886">
    <property type="entry name" value="ThiF/MoeB/HesA"/>
</dbReference>
<dbReference type="GO" id="GO:0045116">
    <property type="term" value="P:protein neddylation"/>
    <property type="evidence" value="ECO:0007669"/>
    <property type="project" value="TreeGrafter"/>
</dbReference>
<feature type="region of interest" description="Disordered" evidence="1">
    <location>
        <begin position="400"/>
        <end position="420"/>
    </location>
</feature>
<evidence type="ECO:0000259" key="2">
    <source>
        <dbReference type="Pfam" id="PF00899"/>
    </source>
</evidence>
<dbReference type="Gene3D" id="3.40.50.720">
    <property type="entry name" value="NAD(P)-binding Rossmann-like Domain"/>
    <property type="match status" value="2"/>
</dbReference>
<gene>
    <name evidence="3" type="ORF">MENT_LOCUS12659</name>
</gene>
<feature type="region of interest" description="Disordered" evidence="1">
    <location>
        <begin position="453"/>
        <end position="474"/>
    </location>
</feature>
<organism evidence="3 4">
    <name type="scientific">Meloidogyne enterolobii</name>
    <name type="common">Root-knot nematode worm</name>
    <name type="synonym">Meloidogyne mayaguensis</name>
    <dbReference type="NCBI Taxonomy" id="390850"/>
    <lineage>
        <taxon>Eukaryota</taxon>
        <taxon>Metazoa</taxon>
        <taxon>Ecdysozoa</taxon>
        <taxon>Nematoda</taxon>
        <taxon>Chromadorea</taxon>
        <taxon>Rhabditida</taxon>
        <taxon>Tylenchina</taxon>
        <taxon>Tylenchomorpha</taxon>
        <taxon>Tylenchoidea</taxon>
        <taxon>Meloidogynidae</taxon>
        <taxon>Meloidogyninae</taxon>
        <taxon>Meloidogyne</taxon>
    </lineage>
</organism>
<feature type="domain" description="THIF-type NAD/FAD binding fold" evidence="2">
    <location>
        <begin position="26"/>
        <end position="662"/>
    </location>
</feature>
<dbReference type="SUPFAM" id="SSF69572">
    <property type="entry name" value="Activating enzymes of the ubiquitin-like proteins"/>
    <property type="match status" value="2"/>
</dbReference>
<dbReference type="InterPro" id="IPR035985">
    <property type="entry name" value="Ubiquitin-activating_enz"/>
</dbReference>
<dbReference type="Pfam" id="PF00899">
    <property type="entry name" value="ThiF"/>
    <property type="match status" value="1"/>
</dbReference>